<protein>
    <recommendedName>
        <fullName evidence="5">Protein kinase domain-containing protein</fullName>
    </recommendedName>
</protein>
<dbReference type="Proteomes" id="UP000001357">
    <property type="component" value="Unassembled WGS sequence"/>
</dbReference>
<feature type="signal peptide" evidence="2">
    <location>
        <begin position="1"/>
        <end position="27"/>
    </location>
</feature>
<dbReference type="EMBL" id="CH991577">
    <property type="protein sequence ID" value="EDQ85061.1"/>
    <property type="molecule type" value="Genomic_DNA"/>
</dbReference>
<dbReference type="eggNOG" id="ENOG502RX97">
    <property type="taxonomic scope" value="Eukaryota"/>
</dbReference>
<dbReference type="RefSeq" id="XP_001750065.1">
    <property type="nucleotide sequence ID" value="XM_001750013.1"/>
</dbReference>
<dbReference type="InParanoid" id="A9VBH4"/>
<accession>A9VBH4</accession>
<evidence type="ECO:0008006" key="5">
    <source>
        <dbReference type="Google" id="ProtNLM"/>
    </source>
</evidence>
<reference evidence="3 4" key="1">
    <citation type="journal article" date="2008" name="Nature">
        <title>The genome of the choanoflagellate Monosiga brevicollis and the origin of metazoans.</title>
        <authorList>
            <consortium name="JGI Sequencing"/>
            <person name="King N."/>
            <person name="Westbrook M.J."/>
            <person name="Young S.L."/>
            <person name="Kuo A."/>
            <person name="Abedin M."/>
            <person name="Chapman J."/>
            <person name="Fairclough S."/>
            <person name="Hellsten U."/>
            <person name="Isogai Y."/>
            <person name="Letunic I."/>
            <person name="Marr M."/>
            <person name="Pincus D."/>
            <person name="Putnam N."/>
            <person name="Rokas A."/>
            <person name="Wright K.J."/>
            <person name="Zuzow R."/>
            <person name="Dirks W."/>
            <person name="Good M."/>
            <person name="Goodstein D."/>
            <person name="Lemons D."/>
            <person name="Li W."/>
            <person name="Lyons J.B."/>
            <person name="Morris A."/>
            <person name="Nichols S."/>
            <person name="Richter D.J."/>
            <person name="Salamov A."/>
            <person name="Bork P."/>
            <person name="Lim W.A."/>
            <person name="Manning G."/>
            <person name="Miller W.T."/>
            <person name="McGinnis W."/>
            <person name="Shapiro H."/>
            <person name="Tjian R."/>
            <person name="Grigoriev I.V."/>
            <person name="Rokhsar D."/>
        </authorList>
    </citation>
    <scope>NUCLEOTIDE SEQUENCE [LARGE SCALE GENOMIC DNA]</scope>
    <source>
        <strain evidence="4">MX1 / ATCC 50154</strain>
    </source>
</reference>
<dbReference type="KEGG" id="mbr:MONBRDRAFT_12189"/>
<keyword evidence="1 2" id="KW-0732">Signal</keyword>
<dbReference type="InterPro" id="IPR028994">
    <property type="entry name" value="Integrin_alpha_N"/>
</dbReference>
<dbReference type="GeneID" id="5895377"/>
<evidence type="ECO:0000256" key="2">
    <source>
        <dbReference type="SAM" id="SignalP"/>
    </source>
</evidence>
<dbReference type="PANTHER" id="PTHR45460">
    <property type="entry name" value="SIMILAR TO CYSTEINE PROTEINASE"/>
    <property type="match status" value="1"/>
</dbReference>
<dbReference type="InterPro" id="IPR013517">
    <property type="entry name" value="FG-GAP"/>
</dbReference>
<evidence type="ECO:0000313" key="4">
    <source>
        <dbReference type="Proteomes" id="UP000001357"/>
    </source>
</evidence>
<dbReference type="Gene3D" id="2.130.10.130">
    <property type="entry name" value="Integrin alpha, N-terminal"/>
    <property type="match status" value="5"/>
</dbReference>
<dbReference type="AlphaFoldDB" id="A9VBH4"/>
<proteinExistence type="predicted"/>
<keyword evidence="4" id="KW-1185">Reference proteome</keyword>
<dbReference type="Pfam" id="PF13517">
    <property type="entry name" value="FG-GAP_3"/>
    <property type="match status" value="5"/>
</dbReference>
<organism evidence="3 4">
    <name type="scientific">Monosiga brevicollis</name>
    <name type="common">Choanoflagellate</name>
    <dbReference type="NCBI Taxonomy" id="81824"/>
    <lineage>
        <taxon>Eukaryota</taxon>
        <taxon>Choanoflagellata</taxon>
        <taxon>Craspedida</taxon>
        <taxon>Salpingoecidae</taxon>
        <taxon>Monosiga</taxon>
    </lineage>
</organism>
<name>A9VBH4_MONBE</name>
<evidence type="ECO:0000256" key="1">
    <source>
        <dbReference type="ARBA" id="ARBA00022729"/>
    </source>
</evidence>
<feature type="chain" id="PRO_5002742947" description="Protein kinase domain-containing protein" evidence="2">
    <location>
        <begin position="28"/>
        <end position="1279"/>
    </location>
</feature>
<dbReference type="PANTHER" id="PTHR45460:SF2">
    <property type="entry name" value="ALPHA 1,3 GLUCANASE, GH71 FAMILY (EUROFUNG)"/>
    <property type="match status" value="1"/>
</dbReference>
<evidence type="ECO:0000313" key="3">
    <source>
        <dbReference type="EMBL" id="EDQ85061.1"/>
    </source>
</evidence>
<dbReference type="SUPFAM" id="SSF69318">
    <property type="entry name" value="Integrin alpha N-terminal domain"/>
    <property type="match status" value="3"/>
</dbReference>
<gene>
    <name evidence="3" type="ORF">MONBRDRAFT_12189</name>
</gene>
<sequence length="1279" mass="135807">MDTSRHLVPLGLLFQLVLICLVQHAKAAHDVDRRAWVETLGWNSTTYEAAGAYAVQTADLDGDGYPDIVVAQYASDRLAWARNDGRGNFGPTLTIDAGANVLDARALAIADLDADGHIDVLLGSEGTDQVAWYRNEGPTRNTSFTGPYLVSAIETKDPLAMAAGDLSGNGFMDVVCATNVYRGGFIAYFLNRGRGQFLARTILADGVQVSQIRNIQLGDLDLDGDLDIIAGSYYTDHLFWFMNLGDGTFSEIISISHSAPGPESIALGDFDGDGDIDVAVSMIYNGYLTWFRNTLDTDPTLDAQSSFPALDLLGNWDVDGNDIPDIVARRSDSSLVWFFNSDLTEPRAWDAQDFGTSELLVGAADFDSDGHPDLLASGGSARAGAWVSRNAAYAVTRGGALAALATGDLDGDGRDDLVTAEGLEGRLDWYRSLGDGRFSPRGMQNPNATVDDLWPRATAAVVVVDMDNDGDLDVLAANNIDNVVVWYPNQGGGALSEARRVASTTTQVVHLSTFDANGDGALDVLVLDAGRGSMSWHRSDGLGSFFPLPYSLGTNLTGLKMACVGDLDGDGFTDVIANVVHAKRLGWFRNAGDGTFSVSNATLLPGQLPPVDVLALGDLDGDGHLDVVVGTAATSTILWYPNMGNGTFTAARVLTQTASGVHQLLLGDIDADDDVDVIAYLHGAKELVVLPNRGQGLFDPAVVLSRAQHDIVALVLGSETSAGVNSIFAASYSQGTVLQFDNATVPGVLHLHPVVDHSDTALLAAPIDLNGDGAPDIVGASVTDGTIFWYRNQDGTGSFSPMPNVIAPALGSASVSILTTGDLNADGFLDVVAVDGESGTVRWYQHLPNGTFAAQPTVLGGLSNIIALELADIDADNATDVLAAVSSRSGSGAETVDLLWLRNHGPGQFEAEARIVARGVAQQLHTLTVGDIDRDGALDVLPARGEGTRLAWYRQSPDGVFTAHHLAPLVEETRAFSVMMIAASALAGSRGLAVSVDDTVSLWSNKQTFVEEPVISYNIFPAGLAAADFDQDGDLDLLNMGTTGFWYENNGFGTFSHQRAVTSRASRGVSVADFDLNGRPDAVCAEPDLNTFSVLLSTLYVWLDNLRMGDINDNSPDHDHLRSSNTSHSCCCLRQPLFHRDIGCYRCFASSRSSRHSCLATPVSHMDVFQRPAVALKVFEGIEIFNPESSPYGLQTLQMIMEALSAGIRLSLDNVPKPLRPFIHECWQANPTARPTADAAATAATAASLALRNSHQTNATFDATTAAAALMADTSESVL</sequence>